<evidence type="ECO:0000313" key="2">
    <source>
        <dbReference type="Proteomes" id="UP000306102"/>
    </source>
</evidence>
<dbReference type="Gene3D" id="2.60.120.330">
    <property type="entry name" value="B-lactam Antibiotic, Isopenicillin N Synthase, Chain"/>
    <property type="match status" value="1"/>
</dbReference>
<protein>
    <submittedName>
        <fullName evidence="1">Uncharacterized protein</fullName>
    </submittedName>
</protein>
<dbReference type="EMBL" id="SDRB02001197">
    <property type="protein sequence ID" value="THG21817.1"/>
    <property type="molecule type" value="Genomic_DNA"/>
</dbReference>
<dbReference type="InterPro" id="IPR027443">
    <property type="entry name" value="IPNS-like_sf"/>
</dbReference>
<sequence>MREETEKLCCWTLSELVGVDGGTVDSHWPQTRFVYDPKAVLKAFDESKAGVKGLVDARVVKIPKIFIRPSNDPPDTPNSCLTNLQVPIIDLGGMDCGDRRDEIVDEMCIASEEWWNTFRCVEWIVNLTNKIRRRRKGSTCVIGIEK</sequence>
<name>A0A4V3WQV7_CAMSN</name>
<organism evidence="1 2">
    <name type="scientific">Camellia sinensis var. sinensis</name>
    <name type="common">China tea</name>
    <dbReference type="NCBI Taxonomy" id="542762"/>
    <lineage>
        <taxon>Eukaryota</taxon>
        <taxon>Viridiplantae</taxon>
        <taxon>Streptophyta</taxon>
        <taxon>Embryophyta</taxon>
        <taxon>Tracheophyta</taxon>
        <taxon>Spermatophyta</taxon>
        <taxon>Magnoliopsida</taxon>
        <taxon>eudicotyledons</taxon>
        <taxon>Gunneridae</taxon>
        <taxon>Pentapetalae</taxon>
        <taxon>asterids</taxon>
        <taxon>Ericales</taxon>
        <taxon>Theaceae</taxon>
        <taxon>Camellia</taxon>
    </lineage>
</organism>
<gene>
    <name evidence="1" type="ORF">TEA_027240</name>
</gene>
<dbReference type="SUPFAM" id="SSF51197">
    <property type="entry name" value="Clavaminate synthase-like"/>
    <property type="match status" value="1"/>
</dbReference>
<reference evidence="1 2" key="1">
    <citation type="journal article" date="2018" name="Proc. Natl. Acad. Sci. U.S.A.">
        <title>Draft genome sequence of Camellia sinensis var. sinensis provides insights into the evolution of the tea genome and tea quality.</title>
        <authorList>
            <person name="Wei C."/>
            <person name="Yang H."/>
            <person name="Wang S."/>
            <person name="Zhao J."/>
            <person name="Liu C."/>
            <person name="Gao L."/>
            <person name="Xia E."/>
            <person name="Lu Y."/>
            <person name="Tai Y."/>
            <person name="She G."/>
            <person name="Sun J."/>
            <person name="Cao H."/>
            <person name="Tong W."/>
            <person name="Gao Q."/>
            <person name="Li Y."/>
            <person name="Deng W."/>
            <person name="Jiang X."/>
            <person name="Wang W."/>
            <person name="Chen Q."/>
            <person name="Zhang S."/>
            <person name="Li H."/>
            <person name="Wu J."/>
            <person name="Wang P."/>
            <person name="Li P."/>
            <person name="Shi C."/>
            <person name="Zheng F."/>
            <person name="Jian J."/>
            <person name="Huang B."/>
            <person name="Shan D."/>
            <person name="Shi M."/>
            <person name="Fang C."/>
            <person name="Yue Y."/>
            <person name="Li F."/>
            <person name="Li D."/>
            <person name="Wei S."/>
            <person name="Han B."/>
            <person name="Jiang C."/>
            <person name="Yin Y."/>
            <person name="Xia T."/>
            <person name="Zhang Z."/>
            <person name="Bennetzen J.L."/>
            <person name="Zhao S."/>
            <person name="Wan X."/>
        </authorList>
    </citation>
    <scope>NUCLEOTIDE SEQUENCE [LARGE SCALE GENOMIC DNA]</scope>
    <source>
        <strain evidence="2">cv. Shuchazao</strain>
        <tissue evidence="1">Leaf</tissue>
    </source>
</reference>
<dbReference type="STRING" id="542762.A0A4V3WQV7"/>
<dbReference type="AlphaFoldDB" id="A0A4V3WQV7"/>
<accession>A0A4V3WQV7</accession>
<dbReference type="Proteomes" id="UP000306102">
    <property type="component" value="Unassembled WGS sequence"/>
</dbReference>
<comment type="caution">
    <text evidence="1">The sequence shown here is derived from an EMBL/GenBank/DDBJ whole genome shotgun (WGS) entry which is preliminary data.</text>
</comment>
<keyword evidence="2" id="KW-1185">Reference proteome</keyword>
<proteinExistence type="predicted"/>
<evidence type="ECO:0000313" key="1">
    <source>
        <dbReference type="EMBL" id="THG21817.1"/>
    </source>
</evidence>